<evidence type="ECO:0000313" key="2">
    <source>
        <dbReference type="EMBL" id="VGO18213.1"/>
    </source>
</evidence>
<dbReference type="Proteomes" id="UP000346198">
    <property type="component" value="Unassembled WGS sequence"/>
</dbReference>
<reference evidence="2 3" key="1">
    <citation type="submission" date="2019-04" db="EMBL/GenBank/DDBJ databases">
        <authorList>
            <person name="Van Vliet M D."/>
        </authorList>
    </citation>
    <scope>NUCLEOTIDE SEQUENCE [LARGE SCALE GENOMIC DNA]</scope>
    <source>
        <strain evidence="2 3">F21</strain>
    </source>
</reference>
<evidence type="ECO:0000259" key="1">
    <source>
        <dbReference type="PROSITE" id="PS50853"/>
    </source>
</evidence>
<name>A0A6C2UEC0_9BACT</name>
<gene>
    <name evidence="2" type="primary">apu_1</name>
    <name evidence="2" type="ORF">SCARR_00264</name>
</gene>
<dbReference type="InterPro" id="IPR036116">
    <property type="entry name" value="FN3_sf"/>
</dbReference>
<proteinExistence type="predicted"/>
<sequence length="250" mass="25799">MAYFLIQQDGGADFLDSSERFDATIDSISLDETTGVAPVLIAPTASAIGLNGEVVISWSDVSEAETYDVEWSSTSNGTYAAVATGVTSNSVTHSSLSNGTVYWYKVTAQSAGATGAVSSPVSAEPLASQTGVLIDTTFIQSEGYANGTLHGQQVWRDNINSVPGAFAVADNTGDGFAVGYASAAKTNDSSVFLTMRSDNAPGATWSGSIAFTMGATNAPTVEKDGEDVAIINDGNPYVYGEKKSRPKTAG</sequence>
<evidence type="ECO:0000313" key="3">
    <source>
        <dbReference type="Proteomes" id="UP000346198"/>
    </source>
</evidence>
<accession>A0A6C2UEC0</accession>
<keyword evidence="3" id="KW-1185">Reference proteome</keyword>
<organism evidence="2 3">
    <name type="scientific">Pontiella sulfatireligans</name>
    <dbReference type="NCBI Taxonomy" id="2750658"/>
    <lineage>
        <taxon>Bacteria</taxon>
        <taxon>Pseudomonadati</taxon>
        <taxon>Kiritimatiellota</taxon>
        <taxon>Kiritimatiellia</taxon>
        <taxon>Kiritimatiellales</taxon>
        <taxon>Pontiellaceae</taxon>
        <taxon>Pontiella</taxon>
    </lineage>
</organism>
<dbReference type="Gene3D" id="2.60.40.10">
    <property type="entry name" value="Immunoglobulins"/>
    <property type="match status" value="1"/>
</dbReference>
<dbReference type="PROSITE" id="PS50853">
    <property type="entry name" value="FN3"/>
    <property type="match status" value="1"/>
</dbReference>
<dbReference type="RefSeq" id="WP_136059717.1">
    <property type="nucleotide sequence ID" value="NZ_CAAHFH010000001.1"/>
</dbReference>
<dbReference type="SUPFAM" id="SSF49265">
    <property type="entry name" value="Fibronectin type III"/>
    <property type="match status" value="1"/>
</dbReference>
<feature type="domain" description="Fibronectin type-III" evidence="1">
    <location>
        <begin position="39"/>
        <end position="128"/>
    </location>
</feature>
<dbReference type="InterPro" id="IPR013783">
    <property type="entry name" value="Ig-like_fold"/>
</dbReference>
<dbReference type="CDD" id="cd00063">
    <property type="entry name" value="FN3"/>
    <property type="match status" value="1"/>
</dbReference>
<dbReference type="InterPro" id="IPR003961">
    <property type="entry name" value="FN3_dom"/>
</dbReference>
<dbReference type="AlphaFoldDB" id="A0A6C2UEC0"/>
<dbReference type="EMBL" id="CAAHFH010000001">
    <property type="protein sequence ID" value="VGO18213.1"/>
    <property type="molecule type" value="Genomic_DNA"/>
</dbReference>
<protein>
    <submittedName>
        <fullName evidence="2">Amylopullulanase</fullName>
    </submittedName>
</protein>